<dbReference type="SUPFAM" id="SSF47938">
    <property type="entry name" value="Functional domain of the splicing factor Prp18"/>
    <property type="match status" value="1"/>
</dbReference>
<dbReference type="EMBL" id="LDAU01000054">
    <property type="protein sequence ID" value="KRX09085.1"/>
    <property type="molecule type" value="Genomic_DNA"/>
</dbReference>
<evidence type="ECO:0000256" key="2">
    <source>
        <dbReference type="ARBA" id="ARBA00008137"/>
    </source>
</evidence>
<dbReference type="OMA" id="SFAQVRW"/>
<comment type="caution">
    <text evidence="10">The sequence shown here is derived from an EMBL/GenBank/DDBJ whole genome shotgun (WGS) entry which is preliminary data.</text>
</comment>
<dbReference type="InParanoid" id="A0A0V0R3M0"/>
<protein>
    <recommendedName>
        <fullName evidence="3">Pre-mRNA-splicing factor 18</fullName>
    </recommendedName>
</protein>
<comment type="similarity">
    <text evidence="2">Belongs to the PRP18 family.</text>
</comment>
<dbReference type="Pfam" id="PF02840">
    <property type="entry name" value="Prp18"/>
    <property type="match status" value="1"/>
</dbReference>
<dbReference type="PANTHER" id="PTHR13007">
    <property type="entry name" value="PRE-MRNA SPLICING FACTOR-RELATED"/>
    <property type="match status" value="1"/>
</dbReference>
<dbReference type="OrthoDB" id="10261918at2759"/>
<evidence type="ECO:0000256" key="6">
    <source>
        <dbReference type="ARBA" id="ARBA00023187"/>
    </source>
</evidence>
<dbReference type="Gene3D" id="4.10.280.110">
    <property type="entry name" value="Pre-mRNA processing factor 4 domain"/>
    <property type="match status" value="1"/>
</dbReference>
<proteinExistence type="inferred from homology"/>
<feature type="domain" description="Pre-mRNA processing factor 4 (PRP4)-like" evidence="9">
    <location>
        <begin position="98"/>
        <end position="148"/>
    </location>
</feature>
<dbReference type="PANTHER" id="PTHR13007:SF19">
    <property type="entry name" value="PRE-MRNA-SPLICING FACTOR 18"/>
    <property type="match status" value="1"/>
</dbReference>
<keyword evidence="6" id="KW-0508">mRNA splicing</keyword>
<dbReference type="GO" id="GO:0046540">
    <property type="term" value="C:U4/U6 x U5 tri-snRNP complex"/>
    <property type="evidence" value="ECO:0007669"/>
    <property type="project" value="TreeGrafter"/>
</dbReference>
<reference evidence="10 11" key="1">
    <citation type="journal article" date="2015" name="Sci. Rep.">
        <title>Genome of the facultative scuticociliatosis pathogen Pseudocohnilembus persalinus provides insight into its virulence through horizontal gene transfer.</title>
        <authorList>
            <person name="Xiong J."/>
            <person name="Wang G."/>
            <person name="Cheng J."/>
            <person name="Tian M."/>
            <person name="Pan X."/>
            <person name="Warren A."/>
            <person name="Jiang C."/>
            <person name="Yuan D."/>
            <person name="Miao W."/>
        </authorList>
    </citation>
    <scope>NUCLEOTIDE SEQUENCE [LARGE SCALE GENOMIC DNA]</scope>
    <source>
        <strain evidence="10">36N120E</strain>
    </source>
</reference>
<evidence type="ECO:0000259" key="9">
    <source>
        <dbReference type="SMART" id="SM00500"/>
    </source>
</evidence>
<feature type="compositionally biased region" description="Polar residues" evidence="8">
    <location>
        <begin position="1"/>
        <end position="12"/>
    </location>
</feature>
<evidence type="ECO:0000256" key="5">
    <source>
        <dbReference type="ARBA" id="ARBA00022728"/>
    </source>
</evidence>
<keyword evidence="5" id="KW-0747">Spliceosome</keyword>
<comment type="subcellular location">
    <subcellularLocation>
        <location evidence="1">Nucleus</location>
    </subcellularLocation>
</comment>
<evidence type="ECO:0000256" key="3">
    <source>
        <dbReference type="ARBA" id="ARBA00018242"/>
    </source>
</evidence>
<dbReference type="SMART" id="SM00500">
    <property type="entry name" value="SFM"/>
    <property type="match status" value="1"/>
</dbReference>
<sequence length="372" mass="44297">MSQKKQQTQGQTWVKKGELNQKQKDEYMQKQQELEQQRNQKKIEMLKEKSQLYKGEAGNLDDIYDQCVKKIKREKEIIEEQEQEQKEEEEEFLKEVPLPKNEVIEQLRELKQPVTYFGESDWKRYKRLINIKENKEDLQDEEINGQNNILKKEKKIVNTEYKPRMKKVVIDQTYIDKLMERKIEISKKDKKKNDEYVNTCIEDLEKQKCISNWINKVLKEWEEKLEQIYDTPEKRNCLQGKQAFGMFKQCLEYIYPLVQILKGARTLSDDILGALYQIAYQCMRKEYIKAHDKYLDVAIGNAPWPMGVTQVGIHERAGRSKIFSSQIAHVLNDENQRRYLSSVKRLITISQKLYPTEPSKMVNFMGEASLTF</sequence>
<feature type="region of interest" description="Disordered" evidence="8">
    <location>
        <begin position="1"/>
        <end position="38"/>
    </location>
</feature>
<feature type="compositionally biased region" description="Basic and acidic residues" evidence="8">
    <location>
        <begin position="15"/>
        <end position="38"/>
    </location>
</feature>
<dbReference type="GO" id="GO:0071021">
    <property type="term" value="C:U2-type post-spliceosomal complex"/>
    <property type="evidence" value="ECO:0007669"/>
    <property type="project" value="TreeGrafter"/>
</dbReference>
<evidence type="ECO:0000256" key="8">
    <source>
        <dbReference type="SAM" id="MobiDB-lite"/>
    </source>
</evidence>
<accession>A0A0V0R3M0</accession>
<dbReference type="InterPro" id="IPR036285">
    <property type="entry name" value="PRP4-like_sf"/>
</dbReference>
<dbReference type="InterPro" id="IPR014906">
    <property type="entry name" value="PRP4-like"/>
</dbReference>
<keyword evidence="4" id="KW-0507">mRNA processing</keyword>
<evidence type="ECO:0000256" key="1">
    <source>
        <dbReference type="ARBA" id="ARBA00004123"/>
    </source>
</evidence>
<gene>
    <name evidence="10" type="ORF">PPERSA_08801</name>
</gene>
<dbReference type="InterPro" id="IPR004098">
    <property type="entry name" value="Prp18"/>
</dbReference>
<dbReference type="GO" id="GO:0000350">
    <property type="term" value="P:generation of catalytic spliceosome for second transesterification step"/>
    <property type="evidence" value="ECO:0007669"/>
    <property type="project" value="TreeGrafter"/>
</dbReference>
<dbReference type="SUPFAM" id="SSF158230">
    <property type="entry name" value="PRP4-like"/>
    <property type="match status" value="1"/>
</dbReference>
<dbReference type="InterPro" id="IPR039979">
    <property type="entry name" value="PRPF18"/>
</dbReference>
<dbReference type="FunCoup" id="A0A0V0R3M0">
    <property type="interactions" value="381"/>
</dbReference>
<dbReference type="Gene3D" id="1.20.940.10">
    <property type="entry name" value="Functional domain of the splicing factor Prp18"/>
    <property type="match status" value="1"/>
</dbReference>
<keyword evidence="11" id="KW-1185">Reference proteome</keyword>
<dbReference type="Proteomes" id="UP000054937">
    <property type="component" value="Unassembled WGS sequence"/>
</dbReference>
<evidence type="ECO:0000256" key="4">
    <source>
        <dbReference type="ARBA" id="ARBA00022664"/>
    </source>
</evidence>
<evidence type="ECO:0000313" key="10">
    <source>
        <dbReference type="EMBL" id="KRX09085.1"/>
    </source>
</evidence>
<dbReference type="AlphaFoldDB" id="A0A0V0R3M0"/>
<evidence type="ECO:0000313" key="11">
    <source>
        <dbReference type="Proteomes" id="UP000054937"/>
    </source>
</evidence>
<evidence type="ECO:0000256" key="7">
    <source>
        <dbReference type="ARBA" id="ARBA00023242"/>
    </source>
</evidence>
<keyword evidence="7" id="KW-0539">Nucleus</keyword>
<dbReference type="GO" id="GO:0005682">
    <property type="term" value="C:U5 snRNP"/>
    <property type="evidence" value="ECO:0007669"/>
    <property type="project" value="TreeGrafter"/>
</dbReference>
<organism evidence="10 11">
    <name type="scientific">Pseudocohnilembus persalinus</name>
    <name type="common">Ciliate</name>
    <dbReference type="NCBI Taxonomy" id="266149"/>
    <lineage>
        <taxon>Eukaryota</taxon>
        <taxon>Sar</taxon>
        <taxon>Alveolata</taxon>
        <taxon>Ciliophora</taxon>
        <taxon>Intramacronucleata</taxon>
        <taxon>Oligohymenophorea</taxon>
        <taxon>Scuticociliatia</taxon>
        <taxon>Philasterida</taxon>
        <taxon>Pseudocohnilembidae</taxon>
        <taxon>Pseudocohnilembus</taxon>
    </lineage>
</organism>
<name>A0A0V0R3M0_PSEPJ</name>
<dbReference type="Pfam" id="PF08799">
    <property type="entry name" value="PRP4"/>
    <property type="match status" value="1"/>
</dbReference>